<feature type="coiled-coil region" evidence="1">
    <location>
        <begin position="577"/>
        <end position="604"/>
    </location>
</feature>
<protein>
    <submittedName>
        <fullName evidence="3">Uncharacterized protein</fullName>
    </submittedName>
</protein>
<feature type="compositionally biased region" description="Low complexity" evidence="2">
    <location>
        <begin position="44"/>
        <end position="60"/>
    </location>
</feature>
<dbReference type="PANTHER" id="PTHR18950:SF0">
    <property type="entry name" value="PROGESTERONE IMMUNOMODULATORY BINDING FACTOR 1"/>
    <property type="match status" value="1"/>
</dbReference>
<feature type="compositionally biased region" description="Basic and acidic residues" evidence="2">
    <location>
        <begin position="33"/>
        <end position="43"/>
    </location>
</feature>
<keyword evidence="1" id="KW-0175">Coiled coil</keyword>
<gene>
    <name evidence="3" type="ORF">Cvel_10090</name>
</gene>
<organism evidence="3">
    <name type="scientific">Chromera velia CCMP2878</name>
    <dbReference type="NCBI Taxonomy" id="1169474"/>
    <lineage>
        <taxon>Eukaryota</taxon>
        <taxon>Sar</taxon>
        <taxon>Alveolata</taxon>
        <taxon>Colpodellida</taxon>
        <taxon>Chromeraceae</taxon>
        <taxon>Chromera</taxon>
    </lineage>
</organism>
<dbReference type="AlphaFoldDB" id="A0A0G4I183"/>
<dbReference type="GO" id="GO:0060271">
    <property type="term" value="P:cilium assembly"/>
    <property type="evidence" value="ECO:0007669"/>
    <property type="project" value="TreeGrafter"/>
</dbReference>
<feature type="compositionally biased region" description="Basic residues" evidence="2">
    <location>
        <begin position="948"/>
        <end position="959"/>
    </location>
</feature>
<feature type="coiled-coil region" evidence="1">
    <location>
        <begin position="304"/>
        <end position="349"/>
    </location>
</feature>
<feature type="coiled-coil region" evidence="1">
    <location>
        <begin position="785"/>
        <end position="812"/>
    </location>
</feature>
<feature type="region of interest" description="Disordered" evidence="2">
    <location>
        <begin position="1"/>
        <end position="63"/>
    </location>
</feature>
<feature type="compositionally biased region" description="Basic and acidic residues" evidence="2">
    <location>
        <begin position="960"/>
        <end position="980"/>
    </location>
</feature>
<feature type="compositionally biased region" description="Polar residues" evidence="2">
    <location>
        <begin position="80"/>
        <end position="89"/>
    </location>
</feature>
<dbReference type="VEuPathDB" id="CryptoDB:Cvel_10090"/>
<feature type="compositionally biased region" description="Polar residues" evidence="2">
    <location>
        <begin position="380"/>
        <end position="391"/>
    </location>
</feature>
<dbReference type="PANTHER" id="PTHR18950">
    <property type="entry name" value="PROGESTERONE-INDUCED BLOCKING FACTOR 1"/>
    <property type="match status" value="1"/>
</dbReference>
<feature type="region of interest" description="Disordered" evidence="2">
    <location>
        <begin position="827"/>
        <end position="908"/>
    </location>
</feature>
<dbReference type="GO" id="GO:0005815">
    <property type="term" value="C:microtubule organizing center"/>
    <property type="evidence" value="ECO:0007669"/>
    <property type="project" value="TreeGrafter"/>
</dbReference>
<dbReference type="EMBL" id="CDMZ01004715">
    <property type="protein sequence ID" value="CEM50649.1"/>
    <property type="molecule type" value="Genomic_DNA"/>
</dbReference>
<feature type="coiled-coil region" evidence="1">
    <location>
        <begin position="175"/>
        <end position="202"/>
    </location>
</feature>
<evidence type="ECO:0000313" key="3">
    <source>
        <dbReference type="EMBL" id="CEM50649.1"/>
    </source>
</evidence>
<feature type="region of interest" description="Disordered" evidence="2">
    <location>
        <begin position="78"/>
        <end position="114"/>
    </location>
</feature>
<name>A0A0G4I183_9ALVE</name>
<dbReference type="InterPro" id="IPR026205">
    <property type="entry name" value="PIBF1"/>
</dbReference>
<accession>A0A0G4I183</accession>
<sequence>MHQENTSEISGLKSEASDDELGIGVRGGSPSSSEREGGRRDRTAAAGAADFVSESSSAVSGAGGGAAAVTAALGLSATSDASGSVSGLLQDSEDGEGRSDAGGGGAAWHDDGGEGVDFRLGTAGVGGDLGVGGLGLLGLGLEGDGGVSVGLGRERDRMRERAYAEAQSQAAAMSAAQAQAMVASLQKQLAASRQEVAALSKEVGRLTVSPFEAERERQRRTDERTKAYGEEQVLREQLRELEQGSLSEAEYHRLKAIPEAETSLREFVLLRFHEASYRSRRNAAESSKREENAREQNVLLHSRLERTQNLLHHTETALEETQSEQKRHAEEHEGVVRRLTVELDDKRKKIDTMYDKALQFDRVNRELEETREGLRESRTANAQQAQVLAQTTEERRDLSERLETASRQLELTEKDRDCAERRVRDLQDEVFRQSRSLDELQRKVTSAKEKKAALVEKLERHQVDRAEQIMEKMDAEVRRAHERAQADVAAVRREMTDSHQKETESLRAQVLVAERRETECRSKIELLEKTVEDMRVSSLERESTVRVDLTDCQAQLRVNEFERERLSSFLTEKAAAVQEKDGKLALAEKKIELLKTELFEVDKRGREEGARMRTELAALVERVKGQAAAEQQLDFLVSALSAEGLDALQLVAKRRAEAIVREGRRTGTGASEEERERARGEARLQSHALHQLTERLSLARELQMSASLLEETKARLETEEKARDAAERELASCRNCLESFTEAVRRQEGGPAETGALQRVVDTLEKRERELVEMGAALEEGGLALLRTERALRESQRAKRELEKRLEDITRKLPLWAHARMREAGGAPLPLFQLEDRDQTGGGEGRGGERGGATAEEDPRSVPQPSALVIAPPSASATIAGGTGRSRGRSMTAGERWSGKENIGGSRYGLTDAQTLHMSFLQERAADTHHGVLGEEDEEAEGRSERQRKSKRSKKKSKKRLETEREKEYQRGGGGDEHKSSLGPMRSLLADLLGRLESDQRGEGGAVGGRERAQVGGLPFFSGSASAIHPHQSAPPPVDSKEPSSHEGFTPSFDAP</sequence>
<evidence type="ECO:0000256" key="2">
    <source>
        <dbReference type="SAM" id="MobiDB-lite"/>
    </source>
</evidence>
<reference evidence="3" key="1">
    <citation type="submission" date="2014-11" db="EMBL/GenBank/DDBJ databases">
        <authorList>
            <person name="Otto D Thomas"/>
            <person name="Naeem Raeece"/>
        </authorList>
    </citation>
    <scope>NUCLEOTIDE SEQUENCE</scope>
</reference>
<evidence type="ECO:0000256" key="1">
    <source>
        <dbReference type="SAM" id="Coils"/>
    </source>
</evidence>
<feature type="region of interest" description="Disordered" evidence="2">
    <location>
        <begin position="372"/>
        <end position="396"/>
    </location>
</feature>
<feature type="coiled-coil region" evidence="1">
    <location>
        <begin position="699"/>
        <end position="736"/>
    </location>
</feature>
<feature type="region of interest" description="Disordered" evidence="2">
    <location>
        <begin position="932"/>
        <end position="1056"/>
    </location>
</feature>
<proteinExistence type="predicted"/>